<evidence type="ECO:0000256" key="8">
    <source>
        <dbReference type="ARBA" id="ARBA00022695"/>
    </source>
</evidence>
<evidence type="ECO:0000313" key="18">
    <source>
        <dbReference type="EMBL" id="AEQ16522.1"/>
    </source>
</evidence>
<evidence type="ECO:0000256" key="15">
    <source>
        <dbReference type="ARBA" id="ARBA00031012"/>
    </source>
</evidence>
<feature type="non-terminal residue" evidence="18">
    <location>
        <position position="173"/>
    </location>
</feature>
<keyword evidence="10" id="KW-0378">Hydrolase</keyword>
<evidence type="ECO:0000256" key="4">
    <source>
        <dbReference type="ARBA" id="ARBA00012494"/>
    </source>
</evidence>
<evidence type="ECO:0000256" key="16">
    <source>
        <dbReference type="ARBA" id="ARBA00048744"/>
    </source>
</evidence>
<evidence type="ECO:0000256" key="14">
    <source>
        <dbReference type="ARBA" id="ARBA00030436"/>
    </source>
</evidence>
<dbReference type="Proteomes" id="UP000427106">
    <property type="component" value="Genome"/>
</dbReference>
<dbReference type="EC" id="2.7.7.48" evidence="4"/>
<evidence type="ECO:0000256" key="11">
    <source>
        <dbReference type="ARBA" id="ARBA00022842"/>
    </source>
</evidence>
<dbReference type="NCBIfam" id="TIGR04202">
    <property type="entry name" value="capSnatchArena"/>
    <property type="match status" value="1"/>
</dbReference>
<evidence type="ECO:0000256" key="2">
    <source>
        <dbReference type="ARBA" id="ARBA00001946"/>
    </source>
</evidence>
<evidence type="ECO:0000259" key="17">
    <source>
        <dbReference type="Pfam" id="PF15518"/>
    </source>
</evidence>
<evidence type="ECO:0000313" key="19">
    <source>
        <dbReference type="Proteomes" id="UP000427106"/>
    </source>
</evidence>
<dbReference type="InterPro" id="IPR029124">
    <property type="entry name" value="L_protein_N"/>
</dbReference>
<evidence type="ECO:0000256" key="10">
    <source>
        <dbReference type="ARBA" id="ARBA00022801"/>
    </source>
</evidence>
<dbReference type="InterPro" id="IPR048006">
    <property type="entry name" value="CapSnatch_bunyavir"/>
</dbReference>
<proteinExistence type="predicted"/>
<name>A0A8D3X7H1_9VIRU</name>
<organism evidence="18 19">
    <name type="scientific">Cholul virus</name>
    <dbReference type="NCBI Taxonomy" id="1093160"/>
    <lineage>
        <taxon>Viruses</taxon>
        <taxon>Riboviria</taxon>
        <taxon>Orthornavirae</taxon>
        <taxon>Negarnaviricota</taxon>
        <taxon>Polyploviricotina</taxon>
        <taxon>Bunyaviricetes</taxon>
        <taxon>Elliovirales</taxon>
        <taxon>Peribunyaviridae</taxon>
        <taxon>Orthobunyavirus</taxon>
        <taxon>Orthobunyavirus cacheense</taxon>
    </lineage>
</organism>
<keyword evidence="8" id="KW-0548">Nucleotidyltransferase</keyword>
<dbReference type="GO" id="GO:0003968">
    <property type="term" value="F:RNA-directed RNA polymerase activity"/>
    <property type="evidence" value="ECO:0007669"/>
    <property type="project" value="UniProtKB-KW"/>
</dbReference>
<sequence>MEDQMYDQFFKRIQSARTATIAKDISTDILEARHDYFGRELCTSIGVEYRNNVLLDEIILDIAPGINLLNLNIPNVTPDNYIWDGDFLIILDYKVSVGNDSTEITYKKYTSLILPVMEEIGIPTEIAIIRANPVTYQINIVGENFKARYPNIPIQLDFSKFFELRKLLLDKFA</sequence>
<comment type="subcellular location">
    <subcellularLocation>
        <location evidence="3">Host cell</location>
    </subcellularLocation>
</comment>
<dbReference type="GO" id="GO:0016787">
    <property type="term" value="F:hydrolase activity"/>
    <property type="evidence" value="ECO:0007669"/>
    <property type="project" value="UniProtKB-KW"/>
</dbReference>
<comment type="catalytic activity">
    <reaction evidence="16">
        <text>RNA(n) + a ribonucleoside 5'-triphosphate = RNA(n+1) + diphosphate</text>
        <dbReference type="Rhea" id="RHEA:21248"/>
        <dbReference type="Rhea" id="RHEA-COMP:14527"/>
        <dbReference type="Rhea" id="RHEA-COMP:17342"/>
        <dbReference type="ChEBI" id="CHEBI:33019"/>
        <dbReference type="ChEBI" id="CHEBI:61557"/>
        <dbReference type="ChEBI" id="CHEBI:140395"/>
        <dbReference type="EC" id="2.7.7.48"/>
    </reaction>
</comment>
<keyword evidence="12" id="KW-0693">Viral RNA replication</keyword>
<evidence type="ECO:0000256" key="7">
    <source>
        <dbReference type="ARBA" id="ARBA00022679"/>
    </source>
</evidence>
<evidence type="ECO:0000256" key="1">
    <source>
        <dbReference type="ARBA" id="ARBA00001936"/>
    </source>
</evidence>
<dbReference type="EMBL" id="JN808311">
    <property type="protein sequence ID" value="AEQ16522.1"/>
    <property type="molecule type" value="Viral_cRNA"/>
</dbReference>
<dbReference type="Gene3D" id="3.40.91.60">
    <property type="match status" value="1"/>
</dbReference>
<evidence type="ECO:0000256" key="5">
    <source>
        <dbReference type="ARBA" id="ARBA00018602"/>
    </source>
</evidence>
<evidence type="ECO:0000256" key="13">
    <source>
        <dbReference type="ARBA" id="ARBA00030285"/>
    </source>
</evidence>
<evidence type="ECO:0000256" key="9">
    <source>
        <dbReference type="ARBA" id="ARBA00022741"/>
    </source>
</evidence>
<comment type="cofactor">
    <cofactor evidence="2">
        <name>Mg(2+)</name>
        <dbReference type="ChEBI" id="CHEBI:18420"/>
    </cofactor>
</comment>
<dbReference type="GO" id="GO:0000166">
    <property type="term" value="F:nucleotide binding"/>
    <property type="evidence" value="ECO:0007669"/>
    <property type="project" value="UniProtKB-KW"/>
</dbReference>
<keyword evidence="7" id="KW-0808">Transferase</keyword>
<protein>
    <recommendedName>
        <fullName evidence="5">RNA-directed RNA polymerase L</fullName>
        <ecNumber evidence="4">2.7.7.48</ecNumber>
    </recommendedName>
    <alternativeName>
        <fullName evidence="13">Large structural protein</fullName>
    </alternativeName>
    <alternativeName>
        <fullName evidence="15">Replicase</fullName>
    </alternativeName>
    <alternativeName>
        <fullName evidence="14">Transcriptase</fullName>
    </alternativeName>
</protein>
<reference evidence="19" key="1">
    <citation type="journal article" date="2009" name="Am. J. Trop. Med. Hyg.">
        <title>Detection of RNA from a novel West Nile-like virus and high prevalence of an insect-specific flavivirus in mosquitoes in the Yucatan Peninsula of Mexico.</title>
        <authorList>
            <person name="Farfan-Ale J.A."/>
            <person name="Lorono-Pino M.A."/>
            <person name="Garcia-Rejon J.E."/>
            <person name="Hovav E."/>
            <person name="Powers A.M."/>
            <person name="Lin M."/>
            <person name="Dorman K.S."/>
            <person name="Platt K.B."/>
            <person name="Bartholomay L.C."/>
            <person name="Soto V."/>
            <person name="Beaty B.J."/>
            <person name="Lanciotti R.S."/>
            <person name="Blitvich B.J."/>
        </authorList>
    </citation>
    <scope>NUCLEOTIDE SEQUENCE [LARGE SCALE GENOMIC DNA]</scope>
    <source>
        <strain evidence="19">CHLV-Mex07</strain>
    </source>
</reference>
<keyword evidence="9" id="KW-0547">Nucleotide-binding</keyword>
<evidence type="ECO:0000256" key="6">
    <source>
        <dbReference type="ARBA" id="ARBA00022484"/>
    </source>
</evidence>
<feature type="domain" description="RNA-directed RNA polymerase L N-terminal" evidence="17">
    <location>
        <begin position="4"/>
        <end position="173"/>
    </location>
</feature>
<evidence type="ECO:0000256" key="3">
    <source>
        <dbReference type="ARBA" id="ARBA00004340"/>
    </source>
</evidence>
<dbReference type="Pfam" id="PF15518">
    <property type="entry name" value="L_protein_N"/>
    <property type="match status" value="1"/>
</dbReference>
<accession>A0A8D3X7H1</accession>
<dbReference type="GO" id="GO:0043657">
    <property type="term" value="C:host cell"/>
    <property type="evidence" value="ECO:0007669"/>
    <property type="project" value="UniProtKB-SubCell"/>
</dbReference>
<reference evidence="18 19" key="2">
    <citation type="journal article" date="2012" name="Arch. Virol.">
        <title>Sequence and phylogenetic data indicate that an orthobunyavirus recently detected in the Yucatan Peninsula of Mexico is a novel reassortant of Potosi and Cache Valley viruses.</title>
        <authorList>
            <person name="Blitvich B.J."/>
            <person name="Saiyasombat R."/>
            <person name="Dorman K.S."/>
            <person name="Garcia-Rejon J.E."/>
            <person name="Farfan-Ale J.A."/>
            <person name="Lorono-Pino M.A."/>
        </authorList>
    </citation>
    <scope>NUCLEOTIDE SEQUENCE [LARGE SCALE GENOMIC DNA]</scope>
    <source>
        <strain evidence="18 19">CHLV-Mex07</strain>
    </source>
</reference>
<comment type="cofactor">
    <cofactor evidence="1">
        <name>Mn(2+)</name>
        <dbReference type="ChEBI" id="CHEBI:29035"/>
    </cofactor>
</comment>
<keyword evidence="11" id="KW-0460">Magnesium</keyword>
<evidence type="ECO:0000256" key="12">
    <source>
        <dbReference type="ARBA" id="ARBA00022953"/>
    </source>
</evidence>
<keyword evidence="6 18" id="KW-0696">RNA-directed RNA polymerase</keyword>